<evidence type="ECO:0000256" key="2">
    <source>
        <dbReference type="ARBA" id="ARBA00040808"/>
    </source>
</evidence>
<dbReference type="Proteomes" id="UP000242188">
    <property type="component" value="Unassembled WGS sequence"/>
</dbReference>
<dbReference type="AlphaFoldDB" id="A0A210Q301"/>
<dbReference type="GO" id="GO:0019901">
    <property type="term" value="F:protein kinase binding"/>
    <property type="evidence" value="ECO:0007669"/>
    <property type="project" value="InterPro"/>
</dbReference>
<sequence>MQPFYLPFFKGNDSLNGFDEEDHEEFAERLRKTLYYGKTPSTDRPSLPLTEIAVEYLQEACPRQLGKLDIFSAATTSRQACMSPCSVMMSMLYVKRLKTRNPAYLQQISSADLFLISVMMASKFLYDEGIDDEVFNDEWAASADLETEEVNEMELQFLSAIDWQLFVRPNEFYDILHDLEKRIALRQARERGWFTYTDLMVLSEDPEFAKLATFLSQEISKVVLVSSVAYLASVLTMVGSTLLVTTMTTAIMIHGPTVLAPPLPNLPQAVPKCLHGRCNETSFSVMESPVEDTVTVDANTPEHEGSRDRFSVLKNTVDGLLSLFTVVSLRDTFAKHIYSTKDNKNTYDQDLTHYPNPTETAQRPNKSVITEYGGLFHSDEQAQYRLHGCASCGKCESNGNKESGHVQREVNPARCVVDREIVYVGFKDLMLYDRFSDISLGFTTGLKSPALLHT</sequence>
<dbReference type="Pfam" id="PF08613">
    <property type="entry name" value="Cyclin"/>
    <property type="match status" value="1"/>
</dbReference>
<dbReference type="PANTHER" id="PTHR15615">
    <property type="match status" value="1"/>
</dbReference>
<dbReference type="STRING" id="6573.A0A210Q301"/>
<comment type="caution">
    <text evidence="3">The sequence shown here is derived from an EMBL/GenBank/DDBJ whole genome shotgun (WGS) entry which is preliminary data.</text>
</comment>
<dbReference type="GO" id="GO:0016538">
    <property type="term" value="F:cyclin-dependent protein serine/threonine kinase regulator activity"/>
    <property type="evidence" value="ECO:0007669"/>
    <property type="project" value="TreeGrafter"/>
</dbReference>
<organism evidence="3 4">
    <name type="scientific">Mizuhopecten yessoensis</name>
    <name type="common">Japanese scallop</name>
    <name type="synonym">Patinopecten yessoensis</name>
    <dbReference type="NCBI Taxonomy" id="6573"/>
    <lineage>
        <taxon>Eukaryota</taxon>
        <taxon>Metazoa</taxon>
        <taxon>Spiralia</taxon>
        <taxon>Lophotrochozoa</taxon>
        <taxon>Mollusca</taxon>
        <taxon>Bivalvia</taxon>
        <taxon>Autobranchia</taxon>
        <taxon>Pteriomorphia</taxon>
        <taxon>Pectinida</taxon>
        <taxon>Pectinoidea</taxon>
        <taxon>Pectinidae</taxon>
        <taxon>Mizuhopecten</taxon>
    </lineage>
</organism>
<protein>
    <recommendedName>
        <fullName evidence="2">Protein CNPPD1</fullName>
    </recommendedName>
</protein>
<dbReference type="GO" id="GO:0000307">
    <property type="term" value="C:cyclin-dependent protein kinase holoenzyme complex"/>
    <property type="evidence" value="ECO:0007669"/>
    <property type="project" value="TreeGrafter"/>
</dbReference>
<reference evidence="3 4" key="1">
    <citation type="journal article" date="2017" name="Nat. Ecol. Evol.">
        <title>Scallop genome provides insights into evolution of bilaterian karyotype and development.</title>
        <authorList>
            <person name="Wang S."/>
            <person name="Zhang J."/>
            <person name="Jiao W."/>
            <person name="Li J."/>
            <person name="Xun X."/>
            <person name="Sun Y."/>
            <person name="Guo X."/>
            <person name="Huan P."/>
            <person name="Dong B."/>
            <person name="Zhang L."/>
            <person name="Hu X."/>
            <person name="Sun X."/>
            <person name="Wang J."/>
            <person name="Zhao C."/>
            <person name="Wang Y."/>
            <person name="Wang D."/>
            <person name="Huang X."/>
            <person name="Wang R."/>
            <person name="Lv J."/>
            <person name="Li Y."/>
            <person name="Zhang Z."/>
            <person name="Liu B."/>
            <person name="Lu W."/>
            <person name="Hui Y."/>
            <person name="Liang J."/>
            <person name="Zhou Z."/>
            <person name="Hou R."/>
            <person name="Li X."/>
            <person name="Liu Y."/>
            <person name="Li H."/>
            <person name="Ning X."/>
            <person name="Lin Y."/>
            <person name="Zhao L."/>
            <person name="Xing Q."/>
            <person name="Dou J."/>
            <person name="Li Y."/>
            <person name="Mao J."/>
            <person name="Guo H."/>
            <person name="Dou H."/>
            <person name="Li T."/>
            <person name="Mu C."/>
            <person name="Jiang W."/>
            <person name="Fu Q."/>
            <person name="Fu X."/>
            <person name="Miao Y."/>
            <person name="Liu J."/>
            <person name="Yu Q."/>
            <person name="Li R."/>
            <person name="Liao H."/>
            <person name="Li X."/>
            <person name="Kong Y."/>
            <person name="Jiang Z."/>
            <person name="Chourrout D."/>
            <person name="Li R."/>
            <person name="Bao Z."/>
        </authorList>
    </citation>
    <scope>NUCLEOTIDE SEQUENCE [LARGE SCALE GENOMIC DNA]</scope>
    <source>
        <strain evidence="3 4">PY_sf001</strain>
    </source>
</reference>
<dbReference type="CDD" id="cd20557">
    <property type="entry name" value="CYCLIN_ScPCL1-like"/>
    <property type="match status" value="1"/>
</dbReference>
<dbReference type="OrthoDB" id="244495at2759"/>
<dbReference type="InterPro" id="IPR013922">
    <property type="entry name" value="Cyclin_PHO80-like"/>
</dbReference>
<evidence type="ECO:0000256" key="1">
    <source>
        <dbReference type="ARBA" id="ARBA00038508"/>
    </source>
</evidence>
<name>A0A210Q301_MIZYE</name>
<accession>A0A210Q301</accession>
<dbReference type="PANTHER" id="PTHR15615:SF108">
    <property type="entry name" value="PROTEIN CNPPD1"/>
    <property type="match status" value="1"/>
</dbReference>
<dbReference type="GO" id="GO:0005634">
    <property type="term" value="C:nucleus"/>
    <property type="evidence" value="ECO:0007669"/>
    <property type="project" value="TreeGrafter"/>
</dbReference>
<dbReference type="EMBL" id="NEDP02005162">
    <property type="protein sequence ID" value="OWF43120.1"/>
    <property type="molecule type" value="Genomic_DNA"/>
</dbReference>
<comment type="similarity">
    <text evidence="1">Belongs to the CNPPD1 family.</text>
</comment>
<evidence type="ECO:0000313" key="4">
    <source>
        <dbReference type="Proteomes" id="UP000242188"/>
    </source>
</evidence>
<dbReference type="Gene3D" id="1.10.472.10">
    <property type="entry name" value="Cyclin-like"/>
    <property type="match status" value="1"/>
</dbReference>
<proteinExistence type="inferred from homology"/>
<evidence type="ECO:0000313" key="3">
    <source>
        <dbReference type="EMBL" id="OWF43120.1"/>
    </source>
</evidence>
<keyword evidence="4" id="KW-1185">Reference proteome</keyword>
<gene>
    <name evidence="3" type="ORF">KP79_PYT01914</name>
</gene>